<protein>
    <submittedName>
        <fullName evidence="2">Uncharacterized protein</fullName>
    </submittedName>
</protein>
<accession>A0A438IKQ1</accession>
<dbReference type="Proteomes" id="UP000288805">
    <property type="component" value="Unassembled WGS sequence"/>
</dbReference>
<feature type="compositionally biased region" description="Polar residues" evidence="1">
    <location>
        <begin position="25"/>
        <end position="42"/>
    </location>
</feature>
<dbReference type="InterPro" id="IPR012438">
    <property type="entry name" value="DUF1639"/>
</dbReference>
<organism evidence="2 3">
    <name type="scientific">Vitis vinifera</name>
    <name type="common">Grape</name>
    <dbReference type="NCBI Taxonomy" id="29760"/>
    <lineage>
        <taxon>Eukaryota</taxon>
        <taxon>Viridiplantae</taxon>
        <taxon>Streptophyta</taxon>
        <taxon>Embryophyta</taxon>
        <taxon>Tracheophyta</taxon>
        <taxon>Spermatophyta</taxon>
        <taxon>Magnoliopsida</taxon>
        <taxon>eudicotyledons</taxon>
        <taxon>Gunneridae</taxon>
        <taxon>Pentapetalae</taxon>
        <taxon>rosids</taxon>
        <taxon>Vitales</taxon>
        <taxon>Vitaceae</taxon>
        <taxon>Viteae</taxon>
        <taxon>Vitis</taxon>
    </lineage>
</organism>
<dbReference type="PANTHER" id="PTHR33130">
    <property type="entry name" value="PUTATIVE (DUF1639)-RELATED"/>
    <property type="match status" value="1"/>
</dbReference>
<dbReference type="EMBL" id="QGNW01000102">
    <property type="protein sequence ID" value="RVW97300.1"/>
    <property type="molecule type" value="Genomic_DNA"/>
</dbReference>
<name>A0A438IKQ1_VITVI</name>
<gene>
    <name evidence="2" type="ORF">CK203_025898</name>
</gene>
<feature type="region of interest" description="Disordered" evidence="1">
    <location>
        <begin position="21"/>
        <end position="46"/>
    </location>
</feature>
<dbReference type="Pfam" id="PF07797">
    <property type="entry name" value="DUF1639"/>
    <property type="match status" value="1"/>
</dbReference>
<evidence type="ECO:0000313" key="2">
    <source>
        <dbReference type="EMBL" id="RVW97300.1"/>
    </source>
</evidence>
<sequence length="252" mass="28212">MASAKSQPLPTLSLSCLKLERNNPRDTNCSDSESKNQNNLGTDNVEKGMSYTWGEVLDEKPTKLKIVIHRGEKKLTVTSEQGMGGEGQDQKELGQRTWNLRPRTAVRKHFNAIRGQSGISNPICNILETTKKQEKPKKFLITLTWEEIEADFLAMTGSKPPRKPKRRPENVQNGLELQLKPSVLVVCRIWLQAYGCMRLIPVHMSAKVQSLITEGTVVYGYVWKAQSIMNLSRISNFMGVNCGNLGDQGNAL</sequence>
<reference evidence="2 3" key="1">
    <citation type="journal article" date="2018" name="PLoS Genet.">
        <title>Population sequencing reveals clonal diversity and ancestral inbreeding in the grapevine cultivar Chardonnay.</title>
        <authorList>
            <person name="Roach M.J."/>
            <person name="Johnson D.L."/>
            <person name="Bohlmann J."/>
            <person name="van Vuuren H.J."/>
            <person name="Jones S.J."/>
            <person name="Pretorius I.S."/>
            <person name="Schmidt S.A."/>
            <person name="Borneman A.R."/>
        </authorList>
    </citation>
    <scope>NUCLEOTIDE SEQUENCE [LARGE SCALE GENOMIC DNA]</scope>
    <source>
        <strain evidence="3">cv. Chardonnay</strain>
        <tissue evidence="2">Leaf</tissue>
    </source>
</reference>
<dbReference type="PROSITE" id="PS51257">
    <property type="entry name" value="PROKAR_LIPOPROTEIN"/>
    <property type="match status" value="1"/>
</dbReference>
<evidence type="ECO:0000256" key="1">
    <source>
        <dbReference type="SAM" id="MobiDB-lite"/>
    </source>
</evidence>
<proteinExistence type="predicted"/>
<evidence type="ECO:0000313" key="3">
    <source>
        <dbReference type="Proteomes" id="UP000288805"/>
    </source>
</evidence>
<dbReference type="AlphaFoldDB" id="A0A438IKQ1"/>
<dbReference type="PANTHER" id="PTHR33130:SF43">
    <property type="entry name" value="OS01G0688600 PROTEIN"/>
    <property type="match status" value="1"/>
</dbReference>
<comment type="caution">
    <text evidence="2">The sequence shown here is derived from an EMBL/GenBank/DDBJ whole genome shotgun (WGS) entry which is preliminary data.</text>
</comment>